<dbReference type="OrthoDB" id="72269at2759"/>
<sequence length="379" mass="42345">MYSVSLRAVFILLSIAAAFLLEGIFLLDGGADALVTHATEKVFGDGKVLNTIYTGYPIIDHVLPMSVSFWDPVLSKERATILLSRTFSASVQSLGVFAMVESRRRGCKNIMLRWVPVNILAWQLIGAAIFVPLYLMLELEQHSFSSERPVSQDPTVPYLQAKALLPATIITVLHLYRMVYFPPSGITTAQHQAWTAVWQLTPFLCYAAMAAIGLFLTSRNTEQVVESERSSNSDVPWLKAVFLLFGFFSAVTHLSVLWELIVTNDHSISHESLFIPLSHKLGHSNATELSHIAESTFFLQWDYIIIIIAAAVYVTVILHRMYAGLTRLHQTGIFFMALFLNHAVSFGCVCAIILFLREDILRQKVAVSGSVSHQQKKLK</sequence>
<proteinExistence type="predicted"/>
<feature type="transmembrane region" description="Helical" evidence="1">
    <location>
        <begin position="197"/>
        <end position="217"/>
    </location>
</feature>
<dbReference type="Proteomes" id="UP000240883">
    <property type="component" value="Unassembled WGS sequence"/>
</dbReference>
<evidence type="ECO:0000313" key="2">
    <source>
        <dbReference type="EMBL" id="PSN59367.1"/>
    </source>
</evidence>
<feature type="transmembrane region" description="Helical" evidence="1">
    <location>
        <begin position="334"/>
        <end position="356"/>
    </location>
</feature>
<feature type="transmembrane region" description="Helical" evidence="1">
    <location>
        <begin position="303"/>
        <end position="322"/>
    </location>
</feature>
<keyword evidence="3" id="KW-1185">Reference proteome</keyword>
<accession>A0A2T2N1Q7</accession>
<dbReference type="STRING" id="1448308.A0A2T2N1Q7"/>
<keyword evidence="1" id="KW-0472">Membrane</keyword>
<name>A0A2T2N1Q7_CORCC</name>
<protein>
    <submittedName>
        <fullName evidence="2">Uncharacterized protein</fullName>
    </submittedName>
</protein>
<dbReference type="AlphaFoldDB" id="A0A2T2N1Q7"/>
<keyword evidence="1" id="KW-1133">Transmembrane helix</keyword>
<reference evidence="2 3" key="1">
    <citation type="journal article" date="2018" name="Front. Microbiol.">
        <title>Genome-Wide Analysis of Corynespora cassiicola Leaf Fall Disease Putative Effectors.</title>
        <authorList>
            <person name="Lopez D."/>
            <person name="Ribeiro S."/>
            <person name="Label P."/>
            <person name="Fumanal B."/>
            <person name="Venisse J.S."/>
            <person name="Kohler A."/>
            <person name="de Oliveira R.R."/>
            <person name="Labutti K."/>
            <person name="Lipzen A."/>
            <person name="Lail K."/>
            <person name="Bauer D."/>
            <person name="Ohm R.A."/>
            <person name="Barry K.W."/>
            <person name="Spatafora J."/>
            <person name="Grigoriev I.V."/>
            <person name="Martin F.M."/>
            <person name="Pujade-Renaud V."/>
        </authorList>
    </citation>
    <scope>NUCLEOTIDE SEQUENCE [LARGE SCALE GENOMIC DNA]</scope>
    <source>
        <strain evidence="2 3">Philippines</strain>
    </source>
</reference>
<gene>
    <name evidence="2" type="ORF">BS50DRAFT_508692</name>
</gene>
<feature type="transmembrane region" description="Helical" evidence="1">
    <location>
        <begin position="112"/>
        <end position="137"/>
    </location>
</feature>
<organism evidence="2 3">
    <name type="scientific">Corynespora cassiicola Philippines</name>
    <dbReference type="NCBI Taxonomy" id="1448308"/>
    <lineage>
        <taxon>Eukaryota</taxon>
        <taxon>Fungi</taxon>
        <taxon>Dikarya</taxon>
        <taxon>Ascomycota</taxon>
        <taxon>Pezizomycotina</taxon>
        <taxon>Dothideomycetes</taxon>
        <taxon>Pleosporomycetidae</taxon>
        <taxon>Pleosporales</taxon>
        <taxon>Corynesporascaceae</taxon>
        <taxon>Corynespora</taxon>
    </lineage>
</organism>
<feature type="transmembrane region" description="Helical" evidence="1">
    <location>
        <begin position="237"/>
        <end position="258"/>
    </location>
</feature>
<feature type="transmembrane region" description="Helical" evidence="1">
    <location>
        <begin position="157"/>
        <end position="176"/>
    </location>
</feature>
<dbReference type="EMBL" id="KZ678157">
    <property type="protein sequence ID" value="PSN59367.1"/>
    <property type="molecule type" value="Genomic_DNA"/>
</dbReference>
<keyword evidence="1" id="KW-0812">Transmembrane</keyword>
<evidence type="ECO:0000313" key="3">
    <source>
        <dbReference type="Proteomes" id="UP000240883"/>
    </source>
</evidence>
<evidence type="ECO:0000256" key="1">
    <source>
        <dbReference type="SAM" id="Phobius"/>
    </source>
</evidence>